<dbReference type="InterPro" id="IPR011856">
    <property type="entry name" value="tRNA_endonuc-like_dom_sf"/>
</dbReference>
<dbReference type="OrthoDB" id="9794876at2"/>
<proteinExistence type="inferred from homology"/>
<dbReference type="Gene3D" id="3.40.1350.10">
    <property type="match status" value="1"/>
</dbReference>
<evidence type="ECO:0000256" key="1">
    <source>
        <dbReference type="ARBA" id="ARBA00006738"/>
    </source>
</evidence>
<comment type="caution">
    <text evidence="3">The sequence shown here is derived from an EMBL/GenBank/DDBJ whole genome shotgun (WGS) entry which is preliminary data.</text>
</comment>
<evidence type="ECO:0000313" key="4">
    <source>
        <dbReference type="Proteomes" id="UP000315303"/>
    </source>
</evidence>
<sequence length="128" mass="14467">MLWTKQNTSTKTTKQLGDFTEELASNFLQKQGLTFVAKNVHCRQGELDLIMNDGNTFVFVEVKYRKSTQFGGAISAVSAAKQTKVKHCVTFYLQQQGLNEYNTPCRIDVVALQGNIEQPDITWIKNAF</sequence>
<dbReference type="NCBIfam" id="NF009150">
    <property type="entry name" value="PRK12497.1-3"/>
    <property type="match status" value="1"/>
</dbReference>
<comment type="similarity">
    <text evidence="1 2">Belongs to the UPF0102 family.</text>
</comment>
<accession>A0A502KR60</accession>
<dbReference type="SUPFAM" id="SSF52980">
    <property type="entry name" value="Restriction endonuclease-like"/>
    <property type="match status" value="1"/>
</dbReference>
<dbReference type="NCBIfam" id="TIGR00252">
    <property type="entry name" value="YraN family protein"/>
    <property type="match status" value="1"/>
</dbReference>
<dbReference type="Proteomes" id="UP000315303">
    <property type="component" value="Unassembled WGS sequence"/>
</dbReference>
<reference evidence="3 4" key="1">
    <citation type="submission" date="2019-01" db="EMBL/GenBank/DDBJ databases">
        <title>Litorilituus lipolytica sp. nov., isolated from intertidal sand of the Yellow Sea in China.</title>
        <authorList>
            <person name="Liu A."/>
        </authorList>
    </citation>
    <scope>NUCLEOTIDE SEQUENCE [LARGE SCALE GENOMIC DNA]</scope>
    <source>
        <strain evidence="3 4">RZ04</strain>
    </source>
</reference>
<dbReference type="AlphaFoldDB" id="A0A502KR60"/>
<dbReference type="EMBL" id="SAWY01000041">
    <property type="protein sequence ID" value="TPH12063.1"/>
    <property type="molecule type" value="Genomic_DNA"/>
</dbReference>
<gene>
    <name evidence="3" type="ORF">EPA86_17010</name>
</gene>
<dbReference type="InterPro" id="IPR011335">
    <property type="entry name" value="Restrct_endonuc-II-like"/>
</dbReference>
<dbReference type="RefSeq" id="WP_140605594.1">
    <property type="nucleotide sequence ID" value="NZ_SAWY01000041.1"/>
</dbReference>
<dbReference type="PANTHER" id="PTHR34039:SF1">
    <property type="entry name" value="UPF0102 PROTEIN YRAN"/>
    <property type="match status" value="1"/>
</dbReference>
<evidence type="ECO:0000256" key="2">
    <source>
        <dbReference type="HAMAP-Rule" id="MF_00048"/>
    </source>
</evidence>
<organism evidence="3 4">
    <name type="scientific">Litorilituus lipolyticus</name>
    <dbReference type="NCBI Taxonomy" id="2491017"/>
    <lineage>
        <taxon>Bacteria</taxon>
        <taxon>Pseudomonadati</taxon>
        <taxon>Pseudomonadota</taxon>
        <taxon>Gammaproteobacteria</taxon>
        <taxon>Alteromonadales</taxon>
        <taxon>Colwelliaceae</taxon>
        <taxon>Litorilituus</taxon>
    </lineage>
</organism>
<dbReference type="Pfam" id="PF02021">
    <property type="entry name" value="UPF0102"/>
    <property type="match status" value="1"/>
</dbReference>
<evidence type="ECO:0000313" key="3">
    <source>
        <dbReference type="EMBL" id="TPH12063.1"/>
    </source>
</evidence>
<dbReference type="GO" id="GO:0003676">
    <property type="term" value="F:nucleic acid binding"/>
    <property type="evidence" value="ECO:0007669"/>
    <property type="project" value="InterPro"/>
</dbReference>
<keyword evidence="4" id="KW-1185">Reference proteome</keyword>
<protein>
    <recommendedName>
        <fullName evidence="2">UPF0102 protein EPA86_17010</fullName>
    </recommendedName>
</protein>
<dbReference type="PANTHER" id="PTHR34039">
    <property type="entry name" value="UPF0102 PROTEIN YRAN"/>
    <property type="match status" value="1"/>
</dbReference>
<dbReference type="InterPro" id="IPR003509">
    <property type="entry name" value="UPF0102_YraN-like"/>
</dbReference>
<dbReference type="HAMAP" id="MF_00048">
    <property type="entry name" value="UPF0102"/>
    <property type="match status" value="1"/>
</dbReference>
<name>A0A502KR60_9GAMM</name>